<name>A0A486UK98_KLEPN</name>
<dbReference type="Pfam" id="PF11185">
    <property type="entry name" value="DUF2971"/>
    <property type="match status" value="1"/>
</dbReference>
<dbReference type="InterPro" id="IPR021352">
    <property type="entry name" value="DUF2971"/>
</dbReference>
<reference evidence="1" key="1">
    <citation type="submission" date="2019-03" db="EMBL/GenBank/DDBJ databases">
        <authorList>
            <consortium name="Pathogen Informatics"/>
        </authorList>
    </citation>
    <scope>NUCLEOTIDE SEQUENCE</scope>
    <source>
        <strain evidence="1">5012STDY7626359</strain>
    </source>
</reference>
<evidence type="ECO:0000313" key="1">
    <source>
        <dbReference type="EMBL" id="VGM38891.1"/>
    </source>
</evidence>
<protein>
    <submittedName>
        <fullName evidence="1">Protein of uncharacterized function (DUF2971)</fullName>
    </submittedName>
</protein>
<sequence>MNIYHYTDLNGLKGILSSNAFWATNFYFMNDAHELQHGVKCIENALGYLGGDLSEMRIDFIKESLKKYNPGDKFGYYNISFCKNPDLLSQWRGYGLKQGVCLEFDRDELLNCLDFKNRESSSGNVIYTDPDKTLKTKKEIINFFEKRIPFKNREHDGFAELTNVHYFLDSVTPFFKHDTFKEEKEYRIVIKVAESSEDIQFRVNEHGLIPYIAVGVNNKNPSNGILPLKSIKIGPCKNVELVEKGILLLLRSCKYYNVNISKTKSPFRG</sequence>
<gene>
    <name evidence="1" type="ORF">SAMEA4873560_02562</name>
</gene>
<dbReference type="EMBL" id="CAAHDF010000004">
    <property type="protein sequence ID" value="VGM38891.1"/>
    <property type="molecule type" value="Genomic_DNA"/>
</dbReference>
<accession>A0A486UK98</accession>
<proteinExistence type="predicted"/>
<dbReference type="RefSeq" id="WP_117045582.1">
    <property type="nucleotide sequence ID" value="NZ_CP186648.1"/>
</dbReference>
<organism evidence="1">
    <name type="scientific">Klebsiella pneumoniae</name>
    <dbReference type="NCBI Taxonomy" id="573"/>
    <lineage>
        <taxon>Bacteria</taxon>
        <taxon>Pseudomonadati</taxon>
        <taxon>Pseudomonadota</taxon>
        <taxon>Gammaproteobacteria</taxon>
        <taxon>Enterobacterales</taxon>
        <taxon>Enterobacteriaceae</taxon>
        <taxon>Klebsiella/Raoultella group</taxon>
        <taxon>Klebsiella</taxon>
        <taxon>Klebsiella pneumoniae complex</taxon>
    </lineage>
</organism>
<dbReference type="AlphaFoldDB" id="A0A486UK98"/>